<dbReference type="GO" id="GO:0000932">
    <property type="term" value="C:P-body"/>
    <property type="evidence" value="ECO:0007669"/>
    <property type="project" value="TreeGrafter"/>
</dbReference>
<dbReference type="PANTHER" id="PTHR23355">
    <property type="entry name" value="RIBONUCLEASE"/>
    <property type="match status" value="1"/>
</dbReference>
<dbReference type="GO" id="GO:0003723">
    <property type="term" value="F:RNA binding"/>
    <property type="evidence" value="ECO:0007669"/>
    <property type="project" value="InterPro"/>
</dbReference>
<proteinExistence type="predicted"/>
<dbReference type="AlphaFoldDB" id="A0AA39GA13"/>
<evidence type="ECO:0000256" key="1">
    <source>
        <dbReference type="SAM" id="MobiDB-lite"/>
    </source>
</evidence>
<dbReference type="Pfam" id="PF25522">
    <property type="entry name" value="OB_cyt-4"/>
    <property type="match status" value="1"/>
</dbReference>
<keyword evidence="4" id="KW-1185">Reference proteome</keyword>
<dbReference type="InterPro" id="IPR001900">
    <property type="entry name" value="RNase_II/R"/>
</dbReference>
<organism evidence="3 4">
    <name type="scientific">Sarocladium strictum</name>
    <name type="common">Black bundle disease fungus</name>
    <name type="synonym">Acremonium strictum</name>
    <dbReference type="NCBI Taxonomy" id="5046"/>
    <lineage>
        <taxon>Eukaryota</taxon>
        <taxon>Fungi</taxon>
        <taxon>Dikarya</taxon>
        <taxon>Ascomycota</taxon>
        <taxon>Pezizomycotina</taxon>
        <taxon>Sordariomycetes</taxon>
        <taxon>Hypocreomycetidae</taxon>
        <taxon>Hypocreales</taxon>
        <taxon>Sarocladiaceae</taxon>
        <taxon>Sarocladium</taxon>
    </lineage>
</organism>
<dbReference type="GO" id="GO:0006402">
    <property type="term" value="P:mRNA catabolic process"/>
    <property type="evidence" value="ECO:0007669"/>
    <property type="project" value="TreeGrafter"/>
</dbReference>
<evidence type="ECO:0000313" key="4">
    <source>
        <dbReference type="Proteomes" id="UP001175261"/>
    </source>
</evidence>
<dbReference type="InterPro" id="IPR056624">
    <property type="entry name" value="WH_CYT4"/>
</dbReference>
<dbReference type="SUPFAM" id="SSF50249">
    <property type="entry name" value="Nucleic acid-binding proteins"/>
    <property type="match status" value="1"/>
</dbReference>
<dbReference type="Pfam" id="PF23216">
    <property type="entry name" value="WHD_CYT4"/>
    <property type="match status" value="1"/>
</dbReference>
<sequence length="1145" mass="126502">MGAKVHELMMPTLPVPGRPTKCTLAFKAVMERKEAQPKEYRRCTGSIRGPAAVQLMKGELCTYLPYGVLYHPYMALQPCCIPSYRQWPYCSAYYYNRWYLVVTHYHTEMFSCSCTGPRKELGPLRHHDRPATDDHSRVHGTKVEPSESSKKPKLSIREELRAWASRSDAPEIINRPADVPLAAKVNNTLTRASTQLFSLDEGASDIRDLGGDFGTSQEEGVAIVGASDRQVGDLVELSTPASRAGTLAVYLGFFSGRHHFYSHVSKWLMSTGFPAVFSVPNFATAEELQPVLAAIPMGVSVEVYQQLQLQNQGPSRHDGARLLQKMTDFRLESELIHQNNISTLDAARELLAHPTDVRHLSLFEITDILLPKARKPDGSFPATALYSVLTVLRREDIAFRALSPSRDCHRQDYMFEVIPEADAQSIKRAVAAVRQYNLLTAKYGGVLQDKHYNSTTIGSFILNAREAVMRSREIRGRTPYGILEPSVGFQMPKALWNSSKDILTFLEWWASYDIFTSSSIYHSYGSTILKATGLYKDVLLDQRTAWTFLQEIGHVTSREIPSRFRIRLPGTSFAKGGGLARKPITEEAVENSKQVDIAADRRLQISQQVFCIDDTSAVIIDDGMSLERTGVAEEYWVHIHVADPSSRIQAKSDLARFLELIPENIYLPGHFDAMLPPQLGKKSNDPESKSLLQELSLKSGSPALTFSAKVNTAGDILDYSIQPSTLSSVAYLSPKDVSAFCGESQTMTVPDTRLSVGGPYEKETFGDPRDVITPEQLDPSGQEDLVTLYSLSQALKARRTSQGAWPIFPPKPSVSVRFPPDQDTAAGDSPNGSLYIPADPQITVAYASSEGTSVVSDTMVLAGHIAARWCSDRGIPIPFRRDTASVNNYDKALAYVNDQVYPLIKNGISPGREHRGILSALIGGVELSTTPGPYFILGIDKYAKVTSPLRRFGDLLAHWQIHAALAHEHKTGLMVDPSTVNDIVPFPESELKGTLILLQMREKMIRAISQGSRDWILIALARAWHAADGSVPTKIRFTVSARSPNGLLGELDYFDLPASMDAVQIDGKVLIHNVSVGDQLDVELADINVYDGTITVKALEYLGRTTDSPPTPMFDTRPFLPAGAREKGFGVLRPGHWNASHTLSL</sequence>
<dbReference type="InterPro" id="IPR057912">
    <property type="entry name" value="OB_CYT4_C"/>
</dbReference>
<accession>A0AA39GA13</accession>
<comment type="caution">
    <text evidence="3">The sequence shown here is derived from an EMBL/GenBank/DDBJ whole genome shotgun (WGS) entry which is preliminary data.</text>
</comment>
<dbReference type="GO" id="GO:0000175">
    <property type="term" value="F:3'-5'-RNA exonuclease activity"/>
    <property type="evidence" value="ECO:0007669"/>
    <property type="project" value="TreeGrafter"/>
</dbReference>
<gene>
    <name evidence="3" type="ORF">NLU13_9129</name>
</gene>
<protein>
    <recommendedName>
        <fullName evidence="2">RNB domain-containing protein</fullName>
    </recommendedName>
</protein>
<dbReference type="InterPro" id="IPR056625">
    <property type="entry name" value="SH3_CYT4"/>
</dbReference>
<dbReference type="InterPro" id="IPR050180">
    <property type="entry name" value="RNR_Ribonuclease"/>
</dbReference>
<feature type="region of interest" description="Disordered" evidence="1">
    <location>
        <begin position="123"/>
        <end position="153"/>
    </location>
</feature>
<dbReference type="Pfam" id="PF00773">
    <property type="entry name" value="RNB"/>
    <property type="match status" value="1"/>
</dbReference>
<reference evidence="3" key="1">
    <citation type="submission" date="2022-10" db="EMBL/GenBank/DDBJ databases">
        <title>Determination and structural analysis of whole genome sequence of Sarocladium strictum F4-1.</title>
        <authorList>
            <person name="Hu L."/>
            <person name="Jiang Y."/>
        </authorList>
    </citation>
    <scope>NUCLEOTIDE SEQUENCE</scope>
    <source>
        <strain evidence="3">F4-1</strain>
    </source>
</reference>
<evidence type="ECO:0000313" key="3">
    <source>
        <dbReference type="EMBL" id="KAK0383216.1"/>
    </source>
</evidence>
<dbReference type="EMBL" id="JAPDFR010000009">
    <property type="protein sequence ID" value="KAK0383216.1"/>
    <property type="molecule type" value="Genomic_DNA"/>
</dbReference>
<dbReference type="Proteomes" id="UP001175261">
    <property type="component" value="Unassembled WGS sequence"/>
</dbReference>
<dbReference type="InterPro" id="IPR012340">
    <property type="entry name" value="NA-bd_OB-fold"/>
</dbReference>
<name>A0AA39GA13_SARSR</name>
<dbReference type="SMART" id="SM00955">
    <property type="entry name" value="RNB"/>
    <property type="match status" value="1"/>
</dbReference>
<feature type="domain" description="RNB" evidence="2">
    <location>
        <begin position="602"/>
        <end position="967"/>
    </location>
</feature>
<dbReference type="PANTHER" id="PTHR23355:SF65">
    <property type="entry name" value="EXORIBONUCLEASE CYT-4, PUTATIVE (AFU_ORTHOLOGUE AFUA_7G01550)-RELATED"/>
    <property type="match status" value="1"/>
</dbReference>
<dbReference type="Pfam" id="PF23214">
    <property type="entry name" value="SH3_CYT4"/>
    <property type="match status" value="1"/>
</dbReference>
<evidence type="ECO:0000259" key="2">
    <source>
        <dbReference type="SMART" id="SM00955"/>
    </source>
</evidence>